<keyword evidence="2" id="KW-1185">Reference proteome</keyword>
<name>A0A7J0G5R4_9ERIC</name>
<organism evidence="1 2">
    <name type="scientific">Actinidia rufa</name>
    <dbReference type="NCBI Taxonomy" id="165716"/>
    <lineage>
        <taxon>Eukaryota</taxon>
        <taxon>Viridiplantae</taxon>
        <taxon>Streptophyta</taxon>
        <taxon>Embryophyta</taxon>
        <taxon>Tracheophyta</taxon>
        <taxon>Spermatophyta</taxon>
        <taxon>Magnoliopsida</taxon>
        <taxon>eudicotyledons</taxon>
        <taxon>Gunneridae</taxon>
        <taxon>Pentapetalae</taxon>
        <taxon>asterids</taxon>
        <taxon>Ericales</taxon>
        <taxon>Actinidiaceae</taxon>
        <taxon>Actinidia</taxon>
    </lineage>
</organism>
<protein>
    <submittedName>
        <fullName evidence="1">Uncharacterized protein</fullName>
    </submittedName>
</protein>
<reference evidence="1 2" key="1">
    <citation type="submission" date="2019-07" db="EMBL/GenBank/DDBJ databases">
        <title>De Novo Assembly of kiwifruit Actinidia rufa.</title>
        <authorList>
            <person name="Sugita-Konishi S."/>
            <person name="Sato K."/>
            <person name="Mori E."/>
            <person name="Abe Y."/>
            <person name="Kisaki G."/>
            <person name="Hamano K."/>
            <person name="Suezawa K."/>
            <person name="Otani M."/>
            <person name="Fukuda T."/>
            <person name="Manabe T."/>
            <person name="Gomi K."/>
            <person name="Tabuchi M."/>
            <person name="Akimitsu K."/>
            <person name="Kataoka I."/>
        </authorList>
    </citation>
    <scope>NUCLEOTIDE SEQUENCE [LARGE SCALE GENOMIC DNA]</scope>
    <source>
        <strain evidence="2">cv. Fuchu</strain>
    </source>
</reference>
<proteinExistence type="predicted"/>
<gene>
    <name evidence="1" type="ORF">Acr_18g0002860</name>
</gene>
<accession>A0A7J0G5R4</accession>
<dbReference type="OrthoDB" id="782264at2759"/>
<sequence>MNLSFDDDDGNSDGDGGCVDSYVIAAYDVFSVKLIGNDGFVESNWPILSPLAEMEVEE</sequence>
<comment type="caution">
    <text evidence="1">The sequence shown here is derived from an EMBL/GenBank/DDBJ whole genome shotgun (WGS) entry which is preliminary data.</text>
</comment>
<dbReference type="Proteomes" id="UP000585474">
    <property type="component" value="Unassembled WGS sequence"/>
</dbReference>
<evidence type="ECO:0000313" key="2">
    <source>
        <dbReference type="Proteomes" id="UP000585474"/>
    </source>
</evidence>
<evidence type="ECO:0000313" key="1">
    <source>
        <dbReference type="EMBL" id="GFZ06116.1"/>
    </source>
</evidence>
<dbReference type="AlphaFoldDB" id="A0A7J0G5R4"/>
<dbReference type="EMBL" id="BJWL01000018">
    <property type="protein sequence ID" value="GFZ06116.1"/>
    <property type="molecule type" value="Genomic_DNA"/>
</dbReference>